<feature type="non-terminal residue" evidence="1">
    <location>
        <position position="1"/>
    </location>
</feature>
<reference evidence="1" key="1">
    <citation type="submission" date="2022-06" db="EMBL/GenBank/DDBJ databases">
        <title>Phylogenomic reconstructions and comparative analyses of Kickxellomycotina fungi.</title>
        <authorList>
            <person name="Reynolds N.K."/>
            <person name="Stajich J.E."/>
            <person name="Barry K."/>
            <person name="Grigoriev I.V."/>
            <person name="Crous P."/>
            <person name="Smith M.E."/>
        </authorList>
    </citation>
    <scope>NUCLEOTIDE SEQUENCE</scope>
    <source>
        <strain evidence="1">RSA 2271</strain>
    </source>
</reference>
<gene>
    <name evidence="1" type="ORF">EV182_008663</name>
</gene>
<proteinExistence type="predicted"/>
<protein>
    <submittedName>
        <fullName evidence="1">Uncharacterized protein</fullName>
    </submittedName>
</protein>
<evidence type="ECO:0000313" key="2">
    <source>
        <dbReference type="Proteomes" id="UP001145114"/>
    </source>
</evidence>
<keyword evidence="2" id="KW-1185">Reference proteome</keyword>
<evidence type="ECO:0000313" key="1">
    <source>
        <dbReference type="EMBL" id="KAJ1676199.1"/>
    </source>
</evidence>
<comment type="caution">
    <text evidence="1">The sequence shown here is derived from an EMBL/GenBank/DDBJ whole genome shotgun (WGS) entry which is preliminary data.</text>
</comment>
<feature type="non-terminal residue" evidence="1">
    <location>
        <position position="157"/>
    </location>
</feature>
<organism evidence="1 2">
    <name type="scientific">Spiromyces aspiralis</name>
    <dbReference type="NCBI Taxonomy" id="68401"/>
    <lineage>
        <taxon>Eukaryota</taxon>
        <taxon>Fungi</taxon>
        <taxon>Fungi incertae sedis</taxon>
        <taxon>Zoopagomycota</taxon>
        <taxon>Kickxellomycotina</taxon>
        <taxon>Kickxellomycetes</taxon>
        <taxon>Kickxellales</taxon>
        <taxon>Kickxellaceae</taxon>
        <taxon>Spiromyces</taxon>
    </lineage>
</organism>
<dbReference type="EMBL" id="JAMZIH010004628">
    <property type="protein sequence ID" value="KAJ1676199.1"/>
    <property type="molecule type" value="Genomic_DNA"/>
</dbReference>
<sequence>DSLIENPTLDKFMTMAYCYGYLTIIEGKYLTIPNREVLLRFWIWRIINGTGSPGRPPLLRDSESLTESLVSRNLSKFCDRLEQHFLDYMAMVEPGTREYSYHESLFMQVRLGINPSQYDCISESSVNSGRAGICMIPKAKRGTGILLEIKRTRKDEI</sequence>
<dbReference type="Proteomes" id="UP001145114">
    <property type="component" value="Unassembled WGS sequence"/>
</dbReference>
<accession>A0ACC1HI28</accession>
<name>A0ACC1HI28_9FUNG</name>